<reference evidence="1 2" key="1">
    <citation type="submission" date="2024-06" db="EMBL/GenBank/DDBJ databases">
        <title>The Natural Products Discovery Center: Release of the First 8490 Sequenced Strains for Exploring Actinobacteria Biosynthetic Diversity.</title>
        <authorList>
            <person name="Kalkreuter E."/>
            <person name="Kautsar S.A."/>
            <person name="Yang D."/>
            <person name="Bader C.D."/>
            <person name="Teijaro C.N."/>
            <person name="Fluegel L."/>
            <person name="Davis C.M."/>
            <person name="Simpson J.R."/>
            <person name="Lauterbach L."/>
            <person name="Steele A.D."/>
            <person name="Gui C."/>
            <person name="Meng S."/>
            <person name="Li G."/>
            <person name="Viehrig K."/>
            <person name="Ye F."/>
            <person name="Su P."/>
            <person name="Kiefer A.F."/>
            <person name="Nichols A."/>
            <person name="Cepeda A.J."/>
            <person name="Yan W."/>
            <person name="Fan B."/>
            <person name="Jiang Y."/>
            <person name="Adhikari A."/>
            <person name="Zheng C.-J."/>
            <person name="Schuster L."/>
            <person name="Cowan T.M."/>
            <person name="Smanski M.J."/>
            <person name="Chevrette M.G."/>
            <person name="De Carvalho L.P.S."/>
            <person name="Shen B."/>
        </authorList>
    </citation>
    <scope>NUCLEOTIDE SEQUENCE [LARGE SCALE GENOMIC DNA]</scope>
    <source>
        <strain evidence="1 2">NPDC052768</strain>
    </source>
</reference>
<sequence>MISRSAGRLRGAHIDQDTEQVLGEIADDQGRGEQVRNWFRRPGYVPESLFYLFAGRPERILISSMEERVAALWPQSDTPVRERH</sequence>
<accession>A0ABV3JN40</accession>
<gene>
    <name evidence="1" type="ORF">AB0K95_30650</name>
</gene>
<evidence type="ECO:0000313" key="1">
    <source>
        <dbReference type="EMBL" id="MEV5249591.1"/>
    </source>
</evidence>
<name>A0ABV3JN40_9ACTN</name>
<organism evidence="1 2">
    <name type="scientific">Streptomyces werraensis</name>
    <dbReference type="NCBI Taxonomy" id="68284"/>
    <lineage>
        <taxon>Bacteria</taxon>
        <taxon>Bacillati</taxon>
        <taxon>Actinomycetota</taxon>
        <taxon>Actinomycetes</taxon>
        <taxon>Kitasatosporales</taxon>
        <taxon>Streptomycetaceae</taxon>
        <taxon>Streptomyces</taxon>
    </lineage>
</organism>
<comment type="caution">
    <text evidence="1">The sequence shown here is derived from an EMBL/GenBank/DDBJ whole genome shotgun (WGS) entry which is preliminary data.</text>
</comment>
<evidence type="ECO:0000313" key="2">
    <source>
        <dbReference type="Proteomes" id="UP001552527"/>
    </source>
</evidence>
<dbReference type="RefSeq" id="WP_364026882.1">
    <property type="nucleotide sequence ID" value="NZ_JBFATD010000034.1"/>
</dbReference>
<dbReference type="EMBL" id="JBFATE010000017">
    <property type="protein sequence ID" value="MEV5249591.1"/>
    <property type="molecule type" value="Genomic_DNA"/>
</dbReference>
<dbReference type="Proteomes" id="UP001552527">
    <property type="component" value="Unassembled WGS sequence"/>
</dbReference>
<proteinExistence type="predicted"/>
<keyword evidence="2" id="KW-1185">Reference proteome</keyword>
<protein>
    <submittedName>
        <fullName evidence="1">Uncharacterized protein</fullName>
    </submittedName>
</protein>